<name>A0AAP0WU00_LIQFO</name>
<proteinExistence type="predicted"/>
<protein>
    <submittedName>
        <fullName evidence="1">Uncharacterized protein</fullName>
    </submittedName>
</protein>
<comment type="caution">
    <text evidence="1">The sequence shown here is derived from an EMBL/GenBank/DDBJ whole genome shotgun (WGS) entry which is preliminary data.</text>
</comment>
<evidence type="ECO:0000313" key="1">
    <source>
        <dbReference type="EMBL" id="KAK9279654.1"/>
    </source>
</evidence>
<sequence>MVHLLGKPVNFSFDLYPAASYFPNFPSTLFMPWKLFCCSQYPFHALENILLVISSLLVIRYISLFPDIFSHCPKWVYGLNSTLPSPLGFSGFYSKCCWWVPEINSGNFMSP</sequence>
<dbReference type="AlphaFoldDB" id="A0AAP0WU00"/>
<dbReference type="Proteomes" id="UP001415857">
    <property type="component" value="Unassembled WGS sequence"/>
</dbReference>
<accession>A0AAP0WU00</accession>
<evidence type="ECO:0000313" key="2">
    <source>
        <dbReference type="Proteomes" id="UP001415857"/>
    </source>
</evidence>
<gene>
    <name evidence="1" type="ORF">L1049_013334</name>
</gene>
<keyword evidence="2" id="KW-1185">Reference proteome</keyword>
<dbReference type="EMBL" id="JBBPBK010000008">
    <property type="protein sequence ID" value="KAK9279654.1"/>
    <property type="molecule type" value="Genomic_DNA"/>
</dbReference>
<organism evidence="1 2">
    <name type="scientific">Liquidambar formosana</name>
    <name type="common">Formosan gum</name>
    <dbReference type="NCBI Taxonomy" id="63359"/>
    <lineage>
        <taxon>Eukaryota</taxon>
        <taxon>Viridiplantae</taxon>
        <taxon>Streptophyta</taxon>
        <taxon>Embryophyta</taxon>
        <taxon>Tracheophyta</taxon>
        <taxon>Spermatophyta</taxon>
        <taxon>Magnoliopsida</taxon>
        <taxon>eudicotyledons</taxon>
        <taxon>Gunneridae</taxon>
        <taxon>Pentapetalae</taxon>
        <taxon>Saxifragales</taxon>
        <taxon>Altingiaceae</taxon>
        <taxon>Liquidambar</taxon>
    </lineage>
</organism>
<reference evidence="1 2" key="1">
    <citation type="journal article" date="2024" name="Plant J.">
        <title>Genome sequences and population genomics reveal climatic adaptation and genomic divergence between two closely related sweetgum species.</title>
        <authorList>
            <person name="Xu W.Q."/>
            <person name="Ren C.Q."/>
            <person name="Zhang X.Y."/>
            <person name="Comes H.P."/>
            <person name="Liu X.H."/>
            <person name="Li Y.G."/>
            <person name="Kettle C.J."/>
            <person name="Jalonen R."/>
            <person name="Gaisberger H."/>
            <person name="Ma Y.Z."/>
            <person name="Qiu Y.X."/>
        </authorList>
    </citation>
    <scope>NUCLEOTIDE SEQUENCE [LARGE SCALE GENOMIC DNA]</scope>
    <source>
        <strain evidence="1">Hangzhou</strain>
    </source>
</reference>